<dbReference type="AlphaFoldDB" id="A0A484ATP4"/>
<comment type="similarity">
    <text evidence="3">Belongs to the MOB1/phocein family.</text>
</comment>
<keyword evidence="5" id="KW-0691">RNA editing</keyword>
<comment type="function">
    <text evidence="9">Required for the normal morphogenesis of a variety of polarized outgrowths including epidermal hairs, bristles, arista laterals, and dendrites.</text>
</comment>
<evidence type="ECO:0000256" key="8">
    <source>
        <dbReference type="ARBA" id="ARBA00023242"/>
    </source>
</evidence>
<dbReference type="GO" id="GO:0005634">
    <property type="term" value="C:nucleus"/>
    <property type="evidence" value="ECO:0007669"/>
    <property type="project" value="UniProtKB-SubCell"/>
</dbReference>
<feature type="region of interest" description="Disordered" evidence="15">
    <location>
        <begin position="323"/>
        <end position="395"/>
    </location>
</feature>
<dbReference type="Gene3D" id="1.20.140.30">
    <property type="entry name" value="MOB kinase activator"/>
    <property type="match status" value="1"/>
</dbReference>
<feature type="binding site" evidence="14">
    <location>
        <position position="266"/>
    </location>
    <ligand>
        <name>Zn(2+)</name>
        <dbReference type="ChEBI" id="CHEBI:29105"/>
    </ligand>
</feature>
<feature type="binding site" evidence="14">
    <location>
        <position position="186"/>
    </location>
    <ligand>
        <name>Zn(2+)</name>
        <dbReference type="ChEBI" id="CHEBI:29105"/>
    </ligand>
</feature>
<evidence type="ECO:0000256" key="13">
    <source>
        <dbReference type="ARBA" id="ARBA00083426"/>
    </source>
</evidence>
<evidence type="ECO:0000256" key="14">
    <source>
        <dbReference type="PIRSR" id="PIRSR605301-1"/>
    </source>
</evidence>
<organism evidence="16 17">
    <name type="scientific">Drosophila navojoa</name>
    <name type="common">Fruit fly</name>
    <dbReference type="NCBI Taxonomy" id="7232"/>
    <lineage>
        <taxon>Eukaryota</taxon>
        <taxon>Metazoa</taxon>
        <taxon>Ecdysozoa</taxon>
        <taxon>Arthropoda</taxon>
        <taxon>Hexapoda</taxon>
        <taxon>Insecta</taxon>
        <taxon>Pterygota</taxon>
        <taxon>Neoptera</taxon>
        <taxon>Endopterygota</taxon>
        <taxon>Diptera</taxon>
        <taxon>Brachycera</taxon>
        <taxon>Muscomorpha</taxon>
        <taxon>Ephydroidea</taxon>
        <taxon>Drosophilidae</taxon>
        <taxon>Drosophila</taxon>
    </lineage>
</organism>
<evidence type="ECO:0000256" key="4">
    <source>
        <dbReference type="ARBA" id="ARBA00022490"/>
    </source>
</evidence>
<feature type="binding site" evidence="14">
    <location>
        <position position="191"/>
    </location>
    <ligand>
        <name>Zn(2+)</name>
        <dbReference type="ChEBI" id="CHEBI:29105"/>
    </ligand>
</feature>
<dbReference type="STRING" id="7232.A0A484ATP4"/>
<comment type="subunit">
    <text evidence="10">Interacts with and activates trc, also interacts with wts.</text>
</comment>
<feature type="compositionally biased region" description="Polar residues" evidence="15">
    <location>
        <begin position="323"/>
        <end position="332"/>
    </location>
</feature>
<accession>A0A484ATP4</accession>
<keyword evidence="6 14" id="KW-0479">Metal-binding</keyword>
<proteinExistence type="inferred from homology"/>
<evidence type="ECO:0000313" key="16">
    <source>
        <dbReference type="EMBL" id="TDG39240.1"/>
    </source>
</evidence>
<evidence type="ECO:0000256" key="7">
    <source>
        <dbReference type="ARBA" id="ARBA00022833"/>
    </source>
</evidence>
<evidence type="ECO:0000256" key="1">
    <source>
        <dbReference type="ARBA" id="ARBA00004123"/>
    </source>
</evidence>
<evidence type="ECO:0000256" key="12">
    <source>
        <dbReference type="ARBA" id="ARBA00076474"/>
    </source>
</evidence>
<dbReference type="GO" id="GO:0005737">
    <property type="term" value="C:cytoplasm"/>
    <property type="evidence" value="ECO:0007669"/>
    <property type="project" value="UniProtKB-SubCell"/>
</dbReference>
<dbReference type="FunFam" id="1.20.140.30:FF:000003">
    <property type="entry name" value="MOB kinase activator 2"/>
    <property type="match status" value="1"/>
</dbReference>
<reference evidence="16 17" key="1">
    <citation type="journal article" date="2019" name="J. Hered.">
        <title>An Improved Genome Assembly for Drosophila navojoa, the Basal Species in the mojavensis Cluster.</title>
        <authorList>
            <person name="Vanderlinde T."/>
            <person name="Dupim E.G."/>
            <person name="Nazario-Yepiz N.O."/>
            <person name="Carvalho A.B."/>
        </authorList>
    </citation>
    <scope>NUCLEOTIDE SEQUENCE [LARGE SCALE GENOMIC DNA]</scope>
    <source>
        <strain evidence="16">Navoj_Jal97</strain>
        <tissue evidence="16">Whole organism</tissue>
    </source>
</reference>
<comment type="subcellular location">
    <subcellularLocation>
        <location evidence="2">Cytoplasm</location>
    </subcellularLocation>
    <subcellularLocation>
        <location evidence="1">Nucleus</location>
    </subcellularLocation>
</comment>
<dbReference type="InterPro" id="IPR005301">
    <property type="entry name" value="MOB_kinase_act_fam"/>
</dbReference>
<evidence type="ECO:0000256" key="11">
    <source>
        <dbReference type="ARBA" id="ARBA00073707"/>
    </source>
</evidence>
<sequence>MKVTPNNKVPITTTTKTATATEALTKETTTLTTSASIATKLDSESEPIIDIAKTERSSATANSSAPASFVLKCLLRTARFMWQVTTIPSKIGDTIGTLYRYAQDSVDTFLCVAGKARRKERDGDQNSTDTKLYLEESVLERKLPEADLKALVDLPAGLDYNEWLASHTLALFEHVNLVYGTISEFCTQSGCADMTGPGNRTYLWFDEKGKKTRVAAPQYIDYVMTFTQKTVSDELIFPTKYANEFPGSFESIARKILRLQFHVIAHLYAAHFREIALLGLHTHLNLTFMHLTALHRRFNLIDEKETDVLRDLEVALRLTDDNSVCGQDSQTDSGSASASASVSASASNCEQQQQQSQQQPHNNSSSNSNSNSNNSNISNSSTEALHVNSQSSCGTSLIDGDAAAPPICTQPEPGAVGKPLGSGGLLGGILGDLTSGEFGDTTRYCTSAVPPHATAAAAAAAAAAGTDASGHALPANGATNGAAGGALHLNFSNNNSNNHNLNHLNHHHHHHTHHHHHHHPHTHLHHLHQHHGTAAAAGPMTATPTAQHSGLIQCNAAGAAAATATVASASASAAAAGGGGSGNSNT</sequence>
<name>A0A484ATP4_DRONA</name>
<evidence type="ECO:0000256" key="6">
    <source>
        <dbReference type="ARBA" id="ARBA00022723"/>
    </source>
</evidence>
<dbReference type="OrthoDB" id="8170117at2759"/>
<keyword evidence="7 14" id="KW-0862">Zinc</keyword>
<dbReference type="KEGG" id="dnv:108650965"/>
<evidence type="ECO:0000256" key="9">
    <source>
        <dbReference type="ARBA" id="ARBA00055027"/>
    </source>
</evidence>
<feature type="region of interest" description="Disordered" evidence="15">
    <location>
        <begin position="489"/>
        <end position="545"/>
    </location>
</feature>
<gene>
    <name evidence="16" type="ORF">AWZ03_014338</name>
</gene>
<dbReference type="PANTHER" id="PTHR22599">
    <property type="entry name" value="MPS ONE BINDER KINASE ACTIVATOR-LIKE MOB"/>
    <property type="match status" value="1"/>
</dbReference>
<dbReference type="Pfam" id="PF03637">
    <property type="entry name" value="Mob1_phocein"/>
    <property type="match status" value="1"/>
</dbReference>
<dbReference type="InterPro" id="IPR036703">
    <property type="entry name" value="MOB_kinase_act_sf"/>
</dbReference>
<evidence type="ECO:0000313" key="17">
    <source>
        <dbReference type="Proteomes" id="UP000295192"/>
    </source>
</evidence>
<evidence type="ECO:0000256" key="5">
    <source>
        <dbReference type="ARBA" id="ARBA00022495"/>
    </source>
</evidence>
<protein>
    <recommendedName>
        <fullName evidence="11">MOB kinase activator-like 2</fullName>
    </recommendedName>
    <alternativeName>
        <fullName evidence="12">Mob as tumor suppressor protein 2</fullName>
    </alternativeName>
    <alternativeName>
        <fullName evidence="13">Mps one binder kinase activator-like 2</fullName>
    </alternativeName>
</protein>
<keyword evidence="8" id="KW-0539">Nucleus</keyword>
<keyword evidence="17" id="KW-1185">Reference proteome</keyword>
<dbReference type="SUPFAM" id="SSF101152">
    <property type="entry name" value="Mob1/phocein"/>
    <property type="match status" value="1"/>
</dbReference>
<dbReference type="EMBL" id="LSRL02001223">
    <property type="protein sequence ID" value="TDG39240.1"/>
    <property type="molecule type" value="Genomic_DNA"/>
</dbReference>
<feature type="compositionally biased region" description="Low complexity" evidence="15">
    <location>
        <begin position="333"/>
        <end position="381"/>
    </location>
</feature>
<evidence type="ECO:0000256" key="10">
    <source>
        <dbReference type="ARBA" id="ARBA00065846"/>
    </source>
</evidence>
<dbReference type="Proteomes" id="UP000295192">
    <property type="component" value="Unassembled WGS sequence"/>
</dbReference>
<dbReference type="SMART" id="SM01388">
    <property type="entry name" value="Mob1_phocein"/>
    <property type="match status" value="1"/>
</dbReference>
<evidence type="ECO:0000256" key="3">
    <source>
        <dbReference type="ARBA" id="ARBA00005621"/>
    </source>
</evidence>
<feature type="compositionally biased region" description="Low complexity" evidence="15">
    <location>
        <begin position="532"/>
        <end position="545"/>
    </location>
</feature>
<comment type="caution">
    <text evidence="16">The sequence shown here is derived from an EMBL/GenBank/DDBJ whole genome shotgun (WGS) entry which is preliminary data.</text>
</comment>
<evidence type="ECO:0000256" key="15">
    <source>
        <dbReference type="SAM" id="MobiDB-lite"/>
    </source>
</evidence>
<dbReference type="GO" id="GO:0046872">
    <property type="term" value="F:metal ion binding"/>
    <property type="evidence" value="ECO:0007669"/>
    <property type="project" value="UniProtKB-KW"/>
</dbReference>
<evidence type="ECO:0000256" key="2">
    <source>
        <dbReference type="ARBA" id="ARBA00004496"/>
    </source>
</evidence>
<feature type="compositionally biased region" description="Basic residues" evidence="15">
    <location>
        <begin position="504"/>
        <end position="531"/>
    </location>
</feature>
<dbReference type="OMA" id="MYLWFDE"/>
<feature type="binding site" evidence="14">
    <location>
        <position position="271"/>
    </location>
    <ligand>
        <name>Zn(2+)</name>
        <dbReference type="ChEBI" id="CHEBI:29105"/>
    </ligand>
</feature>
<keyword evidence="4" id="KW-0963">Cytoplasm</keyword>
<feature type="compositionally biased region" description="Low complexity" evidence="15">
    <location>
        <begin position="489"/>
        <end position="503"/>
    </location>
</feature>